<dbReference type="Proteomes" id="UP000239237">
    <property type="component" value="Unassembled WGS sequence"/>
</dbReference>
<organism evidence="3 4">
    <name type="scientific">Leuconostoc suionicum</name>
    <dbReference type="NCBI Taxonomy" id="1511761"/>
    <lineage>
        <taxon>Bacteria</taxon>
        <taxon>Bacillati</taxon>
        <taxon>Bacillota</taxon>
        <taxon>Bacilli</taxon>
        <taxon>Lactobacillales</taxon>
        <taxon>Lactobacillaceae</taxon>
        <taxon>Leuconostoc</taxon>
    </lineage>
</organism>
<dbReference type="AlphaFoldDB" id="A0A2N9K741"/>
<evidence type="ECO:0000313" key="5">
    <source>
        <dbReference type="Proteomes" id="UP000239237"/>
    </source>
</evidence>
<gene>
    <name evidence="2" type="ORF">LES8486_01702</name>
    <name evidence="3" type="ORF">LES9216_00067</name>
</gene>
<dbReference type="EMBL" id="OKQR01000004">
    <property type="protein sequence ID" value="SPD94518.1"/>
    <property type="molecule type" value="Genomic_DNA"/>
</dbReference>
<dbReference type="InterPro" id="IPR031899">
    <property type="entry name" value="Dit_N"/>
</dbReference>
<dbReference type="RefSeq" id="WP_243402163.1">
    <property type="nucleotide sequence ID" value="NZ_OKQR01000004.1"/>
</dbReference>
<dbReference type="Proteomes" id="UP000237923">
    <property type="component" value="Unassembled WGS sequence"/>
</dbReference>
<evidence type="ECO:0000259" key="1">
    <source>
        <dbReference type="Pfam" id="PF16774"/>
    </source>
</evidence>
<evidence type="ECO:0000313" key="4">
    <source>
        <dbReference type="Proteomes" id="UP000237923"/>
    </source>
</evidence>
<evidence type="ECO:0000313" key="2">
    <source>
        <dbReference type="EMBL" id="SPD94518.1"/>
    </source>
</evidence>
<evidence type="ECO:0000313" key="3">
    <source>
        <dbReference type="EMBL" id="SPE06180.1"/>
    </source>
</evidence>
<name>A0A2N9K741_9LACO</name>
<proteinExistence type="predicted"/>
<reference evidence="3 4" key="1">
    <citation type="submission" date="2018-02" db="EMBL/GenBank/DDBJ databases">
        <authorList>
            <person name="Cohen D.B."/>
            <person name="Kent A.D."/>
        </authorList>
    </citation>
    <scope>NUCLEOTIDE SEQUENCE [LARGE SCALE GENOMIC DNA]</scope>
    <source>
        <strain evidence="3 4">CECT 9216</strain>
    </source>
</reference>
<keyword evidence="5" id="KW-1185">Reference proteome</keyword>
<dbReference type="Pfam" id="PF16774">
    <property type="entry name" value="Dit_N"/>
    <property type="match status" value="1"/>
</dbReference>
<sequence>MNSNLNNGVSMFTLQNSRGEVVDLDSDDLFGYTPTGLGAVFSNSYSQYESYFKPTKKTIQQGQMSLNILFGSVESQSYQTFSDFASFLAYEPLTLIYTTKSGSWYRDAVLSSLTKTEIGGTTVIQVDRLVEQFTIDFINPWYNDKAAVFKTYEPDPNLAKYGKEYVNQGANNAISETTSIVGLAVVGKAILGQTEDESVTKADYAYGYFGKHGVKDYYYAYPESVVNSKEKSLTLENNSEYFGLQEGSPSIITVEGPCNVNPSWSILKEGSVIGKDKFFLTLASNQKLIVSSYPENQYARVYSSDGSYVDVSQLQDYTKSNFIKIPNGESTVLFYVDSSVKVNIVFKEERLLV</sequence>
<accession>A0A2N9K741</accession>
<feature type="domain" description="Distal tail protein N-terminal" evidence="1">
    <location>
        <begin position="11"/>
        <end position="124"/>
    </location>
</feature>
<reference evidence="2 5" key="2">
    <citation type="submission" date="2018-02" db="EMBL/GenBank/DDBJ databases">
        <authorList>
            <person name="Rodrigo-Torres L."/>
            <person name="Arahal R. D."/>
            <person name="Lucena T."/>
        </authorList>
    </citation>
    <scope>NUCLEOTIDE SEQUENCE [LARGE SCALE GENOMIC DNA]</scope>
    <source>
        <strain evidence="2 5">CECT 8486</strain>
    </source>
</reference>
<dbReference type="EMBL" id="OKQU01000001">
    <property type="protein sequence ID" value="SPE06180.1"/>
    <property type="molecule type" value="Genomic_DNA"/>
</dbReference>
<protein>
    <recommendedName>
        <fullName evidence="1">Distal tail protein N-terminal domain-containing protein</fullName>
    </recommendedName>
</protein>